<keyword evidence="3" id="KW-1185">Reference proteome</keyword>
<feature type="transmembrane region" description="Helical" evidence="1">
    <location>
        <begin position="12"/>
        <end position="29"/>
    </location>
</feature>
<proteinExistence type="predicted"/>
<gene>
    <name evidence="2" type="ORF">FY036_09510</name>
</gene>
<dbReference type="EMBL" id="VSZS01000061">
    <property type="protein sequence ID" value="TYR32733.1"/>
    <property type="molecule type" value="Genomic_DNA"/>
</dbReference>
<reference evidence="2 3" key="2">
    <citation type="submission" date="2019-09" db="EMBL/GenBank/DDBJ databases">
        <title>Mesorhizobium sp. MaA-C15 isolated from Microcystis aeruginosa.</title>
        <authorList>
            <person name="Jeong S.E."/>
            <person name="Jin H.M."/>
            <person name="Jeon C.O."/>
        </authorList>
    </citation>
    <scope>NUCLEOTIDE SEQUENCE [LARGE SCALE GENOMIC DNA]</scope>
    <source>
        <strain evidence="2 3">MaA-C15</strain>
    </source>
</reference>
<keyword evidence="1" id="KW-0472">Membrane</keyword>
<name>A0A5D4GXN5_9HYPH</name>
<organism evidence="2 3">
    <name type="scientific">Neoaquamicrobium microcysteis</name>
    <dbReference type="NCBI Taxonomy" id="2682781"/>
    <lineage>
        <taxon>Bacteria</taxon>
        <taxon>Pseudomonadati</taxon>
        <taxon>Pseudomonadota</taxon>
        <taxon>Alphaproteobacteria</taxon>
        <taxon>Hyphomicrobiales</taxon>
        <taxon>Phyllobacteriaceae</taxon>
        <taxon>Neoaquamicrobium</taxon>
    </lineage>
</organism>
<feature type="transmembrane region" description="Helical" evidence="1">
    <location>
        <begin position="35"/>
        <end position="56"/>
    </location>
</feature>
<dbReference type="AlphaFoldDB" id="A0A5D4GXN5"/>
<reference evidence="2 3" key="1">
    <citation type="submission" date="2019-08" db="EMBL/GenBank/DDBJ databases">
        <authorList>
            <person name="Seo Y.L."/>
        </authorList>
    </citation>
    <scope>NUCLEOTIDE SEQUENCE [LARGE SCALE GENOMIC DNA]</scope>
    <source>
        <strain evidence="2 3">MaA-C15</strain>
    </source>
</reference>
<keyword evidence="1" id="KW-1133">Transmembrane helix</keyword>
<sequence>MAALGDRMPPIVNKAAALFAIVVGFLIAAEGYRTGSGWIILAGVAALGIGLALLALKISRRNRGA</sequence>
<evidence type="ECO:0000313" key="3">
    <source>
        <dbReference type="Proteomes" id="UP000323258"/>
    </source>
</evidence>
<evidence type="ECO:0000256" key="1">
    <source>
        <dbReference type="SAM" id="Phobius"/>
    </source>
</evidence>
<dbReference type="RefSeq" id="WP_148914497.1">
    <property type="nucleotide sequence ID" value="NZ_VSZS01000061.1"/>
</dbReference>
<evidence type="ECO:0000313" key="2">
    <source>
        <dbReference type="EMBL" id="TYR32733.1"/>
    </source>
</evidence>
<protein>
    <submittedName>
        <fullName evidence="2">Uncharacterized protein</fullName>
    </submittedName>
</protein>
<dbReference type="OrthoDB" id="8457029at2"/>
<keyword evidence="1" id="KW-0812">Transmembrane</keyword>
<comment type="caution">
    <text evidence="2">The sequence shown here is derived from an EMBL/GenBank/DDBJ whole genome shotgun (WGS) entry which is preliminary data.</text>
</comment>
<accession>A0A5D4GXN5</accession>
<dbReference type="Proteomes" id="UP000323258">
    <property type="component" value="Unassembled WGS sequence"/>
</dbReference>